<keyword evidence="2" id="KW-0408">Iron</keyword>
<evidence type="ECO:0000256" key="2">
    <source>
        <dbReference type="ARBA" id="ARBA00022485"/>
    </source>
</evidence>
<keyword evidence="2" id="KW-0411">Iron-sulfur</keyword>
<sequence length="251" mass="26168">MTLNFAELTQKMRAGARPDEEDILAVLEAGPGATFALVEFASEFRRMFFQNTLEVTNLLTPAGKVPPAPVDEGAVVTVGAGESTAELAAAIIQAGQAEDSGLVTVNYKVPDADDEASSADSLTPMYCLRVLAAVRLVSVAKSVRVGQGRDLHLRSLQALAMHVLDSLQLRDYRESEAAGIFDDLKLIRDAGLSVNGAEGRDLEAEYITYLESEGVEDARATAEAILAGTENLGGGGCGGNCSCGSGGCGGR</sequence>
<proteinExistence type="predicted"/>
<dbReference type="AlphaFoldDB" id="A0A917MVN4"/>
<keyword evidence="2" id="KW-0004">4Fe-4S</keyword>
<dbReference type="EMBL" id="BMDC01000004">
    <property type="protein sequence ID" value="GGH66441.1"/>
    <property type="molecule type" value="Genomic_DNA"/>
</dbReference>
<feature type="domain" description="Biotin and thiamin synthesis-associated" evidence="3">
    <location>
        <begin position="118"/>
        <end position="192"/>
    </location>
</feature>
<keyword evidence="2" id="KW-0479">Metal-binding</keyword>
<comment type="cofactor">
    <cofactor evidence="1">
        <name>[4Fe-4S] cluster</name>
        <dbReference type="ChEBI" id="CHEBI:49883"/>
    </cofactor>
</comment>
<keyword evidence="5" id="KW-1185">Reference proteome</keyword>
<reference evidence="4 5" key="1">
    <citation type="journal article" date="2014" name="Int. J. Syst. Evol. Microbiol.">
        <title>Complete genome sequence of Corynebacterium casei LMG S-19264T (=DSM 44701T), isolated from a smear-ripened cheese.</title>
        <authorList>
            <consortium name="US DOE Joint Genome Institute (JGI-PGF)"/>
            <person name="Walter F."/>
            <person name="Albersmeier A."/>
            <person name="Kalinowski J."/>
            <person name="Ruckert C."/>
        </authorList>
    </citation>
    <scope>NUCLEOTIDE SEQUENCE [LARGE SCALE GENOMIC DNA]</scope>
    <source>
        <strain evidence="4 5">CCM 8669</strain>
    </source>
</reference>
<comment type="caution">
    <text evidence="4">The sequence shown here is derived from an EMBL/GenBank/DDBJ whole genome shotgun (WGS) entry which is preliminary data.</text>
</comment>
<organism evidence="4 5">
    <name type="scientific">Rothia aerolata</name>
    <dbReference type="NCBI Taxonomy" id="1812262"/>
    <lineage>
        <taxon>Bacteria</taxon>
        <taxon>Bacillati</taxon>
        <taxon>Actinomycetota</taxon>
        <taxon>Actinomycetes</taxon>
        <taxon>Micrococcales</taxon>
        <taxon>Micrococcaceae</taxon>
        <taxon>Rothia</taxon>
    </lineage>
</organism>
<dbReference type="Proteomes" id="UP000600171">
    <property type="component" value="Unassembled WGS sequence"/>
</dbReference>
<evidence type="ECO:0000313" key="5">
    <source>
        <dbReference type="Proteomes" id="UP000600171"/>
    </source>
</evidence>
<gene>
    <name evidence="4" type="ORF">GCM10007359_20600</name>
</gene>
<dbReference type="Pfam" id="PF06968">
    <property type="entry name" value="BATS"/>
    <property type="match status" value="1"/>
</dbReference>
<dbReference type="RefSeq" id="WP_188360288.1">
    <property type="nucleotide sequence ID" value="NZ_BMDC01000004.1"/>
</dbReference>
<dbReference type="Gene3D" id="3.20.20.70">
    <property type="entry name" value="Aldolase class I"/>
    <property type="match status" value="1"/>
</dbReference>
<name>A0A917MVN4_9MICC</name>
<dbReference type="InterPro" id="IPR013785">
    <property type="entry name" value="Aldolase_TIM"/>
</dbReference>
<evidence type="ECO:0000256" key="1">
    <source>
        <dbReference type="ARBA" id="ARBA00001966"/>
    </source>
</evidence>
<evidence type="ECO:0000259" key="3">
    <source>
        <dbReference type="Pfam" id="PF06968"/>
    </source>
</evidence>
<accession>A0A917MVN4</accession>
<dbReference type="GO" id="GO:0051539">
    <property type="term" value="F:4 iron, 4 sulfur cluster binding"/>
    <property type="evidence" value="ECO:0007669"/>
    <property type="project" value="UniProtKB-KW"/>
</dbReference>
<protein>
    <recommendedName>
        <fullName evidence="3">Biotin and thiamin synthesis-associated domain-containing protein</fullName>
    </recommendedName>
</protein>
<dbReference type="InterPro" id="IPR010722">
    <property type="entry name" value="BATS_dom"/>
</dbReference>
<evidence type="ECO:0000313" key="4">
    <source>
        <dbReference type="EMBL" id="GGH66441.1"/>
    </source>
</evidence>